<sequence>MADRYEYYDAGYTIDFSFYGNLWIAQTFTPAVAHRITSVKLLIRRALLPGTITVGIRETDGEGHPTGADLCSGTTDGDTLTDAWPGDWREITLGTGWNLDPDTKYAIVVRALTGNAANKVRWQGDIAGTYVGGNEESSGNAGVVWTSGVEDDCVFEEWGEPPTVATNAATGIIPTSAALNGTLGDDLGEVWDVRFQWGRTEDYGNDTPWQAGFNTGDTFTQLINTLEPGTLYHFRAQARNSLGTVSGADVAFWTLKPSVGKAYAFSRPLHIKRATDVVNEASIAASAITANCNAEIIENPYFNVLLGNYDRQMIVGMPTRAAALGEFLWLQTWGPCWVVPTGVDFVTAENSLAFFRTNGSITQFDETDPLTDQPQIAGTIMTGPQAGGCCT</sequence>
<dbReference type="NCBIfam" id="NF041539">
    <property type="entry name" value="choice_anch_R"/>
    <property type="match status" value="1"/>
</dbReference>
<dbReference type="EMBL" id="BARW01007623">
    <property type="protein sequence ID" value="GAI74326.1"/>
    <property type="molecule type" value="Genomic_DNA"/>
</dbReference>
<protein>
    <recommendedName>
        <fullName evidence="1">Fibronectin type-III domain-containing protein</fullName>
    </recommendedName>
</protein>
<name>X1S5A5_9ZZZZ</name>
<evidence type="ECO:0000259" key="1">
    <source>
        <dbReference type="PROSITE" id="PS50853"/>
    </source>
</evidence>
<dbReference type="InterPro" id="IPR036116">
    <property type="entry name" value="FN3_sf"/>
</dbReference>
<dbReference type="SUPFAM" id="SSF49265">
    <property type="entry name" value="Fibronectin type III"/>
    <property type="match status" value="1"/>
</dbReference>
<proteinExistence type="predicted"/>
<dbReference type="PROSITE" id="PS50853">
    <property type="entry name" value="FN3"/>
    <property type="match status" value="1"/>
</dbReference>
<dbReference type="AlphaFoldDB" id="X1S5A5"/>
<feature type="non-terminal residue" evidence="2">
    <location>
        <position position="391"/>
    </location>
</feature>
<evidence type="ECO:0000313" key="2">
    <source>
        <dbReference type="EMBL" id="GAI74326.1"/>
    </source>
</evidence>
<dbReference type="InterPro" id="IPR003961">
    <property type="entry name" value="FN3_dom"/>
</dbReference>
<feature type="domain" description="Fibronectin type-III" evidence="1">
    <location>
        <begin position="161"/>
        <end position="258"/>
    </location>
</feature>
<reference evidence="2" key="1">
    <citation type="journal article" date="2014" name="Front. Microbiol.">
        <title>High frequency of phylogenetically diverse reductive dehalogenase-homologous genes in deep subseafloor sedimentary metagenomes.</title>
        <authorList>
            <person name="Kawai M."/>
            <person name="Futagami T."/>
            <person name="Toyoda A."/>
            <person name="Takaki Y."/>
            <person name="Nishi S."/>
            <person name="Hori S."/>
            <person name="Arai W."/>
            <person name="Tsubouchi T."/>
            <person name="Morono Y."/>
            <person name="Uchiyama I."/>
            <person name="Ito T."/>
            <person name="Fujiyama A."/>
            <person name="Inagaki F."/>
            <person name="Takami H."/>
        </authorList>
    </citation>
    <scope>NUCLEOTIDE SEQUENCE</scope>
    <source>
        <strain evidence="2">Expedition CK06-06</strain>
    </source>
</reference>
<accession>X1S5A5</accession>
<comment type="caution">
    <text evidence="2">The sequence shown here is derived from an EMBL/GenBank/DDBJ whole genome shotgun (WGS) entry which is preliminary data.</text>
</comment>
<organism evidence="2">
    <name type="scientific">marine sediment metagenome</name>
    <dbReference type="NCBI Taxonomy" id="412755"/>
    <lineage>
        <taxon>unclassified sequences</taxon>
        <taxon>metagenomes</taxon>
        <taxon>ecological metagenomes</taxon>
    </lineage>
</organism>
<gene>
    <name evidence="2" type="ORF">S12H4_15823</name>
</gene>